<evidence type="ECO:0000313" key="3">
    <source>
        <dbReference type="Proteomes" id="UP001604277"/>
    </source>
</evidence>
<organism evidence="2 3">
    <name type="scientific">Forsythia ovata</name>
    <dbReference type="NCBI Taxonomy" id="205694"/>
    <lineage>
        <taxon>Eukaryota</taxon>
        <taxon>Viridiplantae</taxon>
        <taxon>Streptophyta</taxon>
        <taxon>Embryophyta</taxon>
        <taxon>Tracheophyta</taxon>
        <taxon>Spermatophyta</taxon>
        <taxon>Magnoliopsida</taxon>
        <taxon>eudicotyledons</taxon>
        <taxon>Gunneridae</taxon>
        <taxon>Pentapetalae</taxon>
        <taxon>asterids</taxon>
        <taxon>lamiids</taxon>
        <taxon>Lamiales</taxon>
        <taxon>Oleaceae</taxon>
        <taxon>Forsythieae</taxon>
        <taxon>Forsythia</taxon>
    </lineage>
</organism>
<feature type="region of interest" description="Disordered" evidence="1">
    <location>
        <begin position="1"/>
        <end position="20"/>
    </location>
</feature>
<protein>
    <submittedName>
        <fullName evidence="2">DNA-damage-repair/toleration protein</fullName>
    </submittedName>
</protein>
<proteinExistence type="predicted"/>
<reference evidence="3" key="1">
    <citation type="submission" date="2024-07" db="EMBL/GenBank/DDBJ databases">
        <title>Two chromosome-level genome assemblies of Korean endemic species Abeliophyllum distichum and Forsythia ovata (Oleaceae).</title>
        <authorList>
            <person name="Jang H."/>
        </authorList>
    </citation>
    <scope>NUCLEOTIDE SEQUENCE [LARGE SCALE GENOMIC DNA]</scope>
</reference>
<evidence type="ECO:0000313" key="2">
    <source>
        <dbReference type="EMBL" id="KAL2544346.1"/>
    </source>
</evidence>
<evidence type="ECO:0000256" key="1">
    <source>
        <dbReference type="SAM" id="MobiDB-lite"/>
    </source>
</evidence>
<gene>
    <name evidence="2" type="ORF">Fot_13579</name>
</gene>
<dbReference type="Proteomes" id="UP001604277">
    <property type="component" value="Unassembled WGS sequence"/>
</dbReference>
<dbReference type="EMBL" id="JBFOLJ010000004">
    <property type="protein sequence ID" value="KAL2544346.1"/>
    <property type="molecule type" value="Genomic_DNA"/>
</dbReference>
<feature type="region of interest" description="Disordered" evidence="1">
    <location>
        <begin position="52"/>
        <end position="72"/>
    </location>
</feature>
<dbReference type="AlphaFoldDB" id="A0ABD1W3X9"/>
<accession>A0ABD1W3X9</accession>
<name>A0ABD1W3X9_9LAMI</name>
<comment type="caution">
    <text evidence="2">The sequence shown here is derived from an EMBL/GenBank/DDBJ whole genome shotgun (WGS) entry which is preliminary data.</text>
</comment>
<keyword evidence="3" id="KW-1185">Reference proteome</keyword>
<sequence length="110" mass="12264">MLGGLYGDFPTPSSTRDDNSATTFAANVWSSSAKMAPPTLRKPFPHLQTILRPQQSKPKPSKSANTQFVTNENINPNPNMTLFLLTLVGIAISVIEEYYHARSNSYEDYR</sequence>